<feature type="transmembrane region" description="Helical" evidence="3">
    <location>
        <begin position="1424"/>
        <end position="1446"/>
    </location>
</feature>
<gene>
    <name evidence="4" type="ORF">QR46_4535</name>
</gene>
<reference evidence="4 5" key="1">
    <citation type="journal article" date="2015" name="Mol. Biochem. Parasitol.">
        <title>Identification of polymorphic genes for use in assemblage B genotyping assays through comparative genomics of multiple assemblage B Giardia duodenalis isolates.</title>
        <authorList>
            <person name="Wielinga C."/>
            <person name="Thompson R.C."/>
            <person name="Monis P."/>
            <person name="Ryan U."/>
        </authorList>
    </citation>
    <scope>NUCLEOTIDE SEQUENCE [LARGE SCALE GENOMIC DNA]</scope>
    <source>
        <strain evidence="4 5">BAH15c1</strain>
    </source>
</reference>
<comment type="caution">
    <text evidence="4">The sequence shown here is derived from an EMBL/GenBank/DDBJ whole genome shotgun (WGS) entry which is preliminary data.</text>
</comment>
<evidence type="ECO:0000256" key="3">
    <source>
        <dbReference type="SAM" id="Phobius"/>
    </source>
</evidence>
<evidence type="ECO:0000256" key="1">
    <source>
        <dbReference type="SAM" id="Coils"/>
    </source>
</evidence>
<accession>A0A132NN39</accession>
<feature type="transmembrane region" description="Helical" evidence="3">
    <location>
        <begin position="369"/>
        <end position="394"/>
    </location>
</feature>
<feature type="transmembrane region" description="Helical" evidence="3">
    <location>
        <begin position="2070"/>
        <end position="2094"/>
    </location>
</feature>
<feature type="compositionally biased region" description="Polar residues" evidence="2">
    <location>
        <begin position="1883"/>
        <end position="1896"/>
    </location>
</feature>
<keyword evidence="3" id="KW-1133">Transmembrane helix</keyword>
<feature type="transmembrane region" description="Helical" evidence="3">
    <location>
        <begin position="3136"/>
        <end position="3160"/>
    </location>
</feature>
<feature type="transmembrane region" description="Helical" evidence="3">
    <location>
        <begin position="2764"/>
        <end position="2792"/>
    </location>
</feature>
<feature type="transmembrane region" description="Helical" evidence="3">
    <location>
        <begin position="146"/>
        <end position="167"/>
    </location>
</feature>
<feature type="transmembrane region" description="Helical" evidence="3">
    <location>
        <begin position="21"/>
        <end position="40"/>
    </location>
</feature>
<feature type="transmembrane region" description="Helical" evidence="3">
    <location>
        <begin position="239"/>
        <end position="265"/>
    </location>
</feature>
<keyword evidence="3" id="KW-0472">Membrane</keyword>
<feature type="compositionally biased region" description="Polar residues" evidence="2">
    <location>
        <begin position="976"/>
        <end position="990"/>
    </location>
</feature>
<evidence type="ECO:0000313" key="5">
    <source>
        <dbReference type="Proteomes" id="UP000070089"/>
    </source>
</evidence>
<feature type="coiled-coil region" evidence="1">
    <location>
        <begin position="2000"/>
        <end position="2027"/>
    </location>
</feature>
<feature type="transmembrane region" description="Helical" evidence="3">
    <location>
        <begin position="188"/>
        <end position="206"/>
    </location>
</feature>
<protein>
    <submittedName>
        <fullName evidence="4">Uncharacterized protein</fullName>
    </submittedName>
</protein>
<sequence>MGLQRLLLIISKGFVRWRPNNYLYKTTIGPLLLVLILTGFQNIVGMHIAPGVLGSTHLPLSISRFLCGIGDWEKIIVIIAAAVYLVSILFYLLTAYLSRALLRHPYIYWFSFGLCTNLIVVTEAPLLIGIGQFMAKVMYTRVSMKIFWSLISLLIWFIKQIIDLNVISRFNVHNVHILTISAVLDTRQLLAIIKLFPLGPFFAQLYPFYDSYIYVFHSILLIFFIIQAEIFASIIGNLLLTFVIVYTASLTIASAVVYFFSVYLIPMSSTAFYSIAYLSALLITLLMVLYKYSKYYEGIEHFSRSISFMRFLEGSSLMGRSSSRLYALLTTFIRNCNERDGIPIHRFEASCIQLSIETQKVTTYFNTKVFLLPPAILLYLLCVYYPLSLLLSLYECLRSAIPFREMDLVNLGVPQKEIVLNKKYGVVLHARGQQPPFLLEQFSLHNSRLSRLCELRTHGMDTVLDRHLIKLIFNFLIVRQKKIELAILGFILLLLNNSATRADDYEELASRLHDTGFFRYIDVYSVLVSPEAQVITDTFFIPQNLYREHCIAMHLARKYAVPFTTSTYVEFGQLLTIIFAKSISISHIRILYSAELTMALDFAWSYFASPWIFIYFGAILEIMLNCTGIAGNKRYEEQIHQKTLQFAALNSKKLTGNQSALHHDTTTLFNFVSLAGRNLSPAQYFFKTHLFSLFPKIDFKIFELESVYQEVSYTSLICDTLFPYIPAYTAFTVNIQGQGPKVADMDSAYLQQRMPDGKDRTVVITPYVPTLYNRLERGTLVTIHTYSEQETFTIFSRHKLDNHPTGHDSPLYPQLQFQDNLPENASQGHNFQLFLREQRIKYNSLEDSEYTLSNPKEVFGDEVYFIEDGVDGGKLDTSATDRWSTRLAPSIVYDLPPAVALSRLIKYYAYINTSIGQNTFQRFIFGRQKVKAVTDSLRSRFRSRVFEEAGCPKVKRIRWRRKQKKGREMQEKIPEQSCQKKSGDHSNSAVSITTDTSSSTICGSAKIEPVAIDNLTLPSVSSSGSKLSLTTVTTATISAADQLEHGLVTISPKDSKHSVHELLTSEKLLTQAVGRMIKPETRIVRVGGVSRDTFSIMTLVVLIDLIENIYTFEAADNNSSILTVGNTGHIFVDTLFKNNLLRFFRLLSGFIVIFKPLTKDQGSASAYHNFLKIKHNQSLTLQNWVLVTVLQLIYNEFCVVKKVLSCTSTIRHKDQSILFMYYGFLRSFNFCPKETARFAKICEEIMPETTETDKTPHLKSFLEVIVHPHSGVGTAHQDSIGALNLYHMHASGINTPNSQSYMDNEHSSIDGLSDCVRTPQRYDPQLDHYSDAKAKRHLGAFFDAHGYKEHTNTRENDIFDSGINRTRRRQVEEQIARRADGVRTLSVIGKKVNPEFIVEQERSQNRRTSLSSQLSSVPHTNAPWYISLLGTGLFFFAICCIIYFYLGDLWARGLTLSDYLDLLFYKYIHVIRLWSIDKKIDSSTRGKWSMEMRKQYETIANANLNLSCFYGEKLCNEILTYVSQYSLLNGGKTGIEDIYLVSDYHDNDSIANYLQSPASVSFYRSQLINLFPSELYKENESNITIFLNTFINLTTPNGAFQELLSGVVDPTRLSSYIKFMQTNPLLAKLIQVPETLHWLWKYQAQLENYIPRISISPSIIKQSEALPPITAYTVSFREYTDILSSLLYLKTYLPDNERFHIKIDDSKITKTPLFDQNIFETAPQGVKKLISYTTTSRNLAVQYLFNIEIPIHILICMLCLAIFISAIRSIQFRKLITVFFNILSAYQQLSYSDIARLSNAICFKICDFVIRFYDINALQILLRDPHNSKSSSQSRMTPFSASINTSKLQTKTSGLAMQTPAVSADASIQEVEDIKAHGEQSKTTDTSSHQSYVPSSRRYSLETLPNMLESRLRIMGDISMNRSRLSTPLRSEDLNNKSLDTEINPISSHHNIKQTMRPCCNPVASNVSKKIKDIKKQVNSTLTLTPMQRAFIRCPFFGVFLSYKLRLEALEKTCINLKNELDQLDLLNMESEAGEEQVIDNIAKDIKTKQSKINYRYVALKRKVDNIRPIFIFVLLFLLSVLFLVASVHVLGSISTTLIHRTMSSESALLLTQKLQFFQHMLNYLETGIWNVRTGSKVPIYREAYTNAAKYLNVEGLEGMLSDFDVYNIFSAPLASYAKVLAPCSNVVYALTFVFAPLLTAGRYLFVAFRSPFLFLSRIVTPSQLVEYTRKSNSIIHYQLDYHSELQSSYSDNTILTYYKLLHYFIDVSNTMLELPEIKAMDSSYDFIAINYNLRNDNAESVLKKALFNSLAYDERSLEDYTNLKFSATSFINHFDSPNNDSARSSTDLYIHANKILDTIEFKSLFHLFSVHVNEEIETHLAPEKLDQSMYDNTKRAIDLYLLSNFTEYILKDELVTTRLIDLNLSVNLIMSIISLSVLLLIILPLILYCSFHVFWSFKHLISSSGNNHGFNSSKVRKYITILVVIGVVSAGIAGCMLVALSVFNLTYAIRVDREYALVRSLHKLASYHLRYRRDRIAAFLDQPVAYSPTDVFTPVKDSFDTIYDQSLSLIYYYGFFIPHLDRQDYYNVSALREDLLAAAASGHNETSYLSELQLYDSMPSYSSYVFGDFPVSIQEYIYAAKELIEPNIPLIRWNENLGNAKFTQGTVEEVLSSFYSLAEQRSFSILIQKYLRDNYILTFYQAATGIPDKHVNILDSIAQMHLSNLNQANMEMEYSFAELYDGIMSLYVQKQKKYNSKLDIRSFLVICVVLLTLIAVSIIIMFSSLPIYTVYTRMLKDSPSSLSSPAGEVSAIEVEMLLEQTGHMVNSMYNMQMDEHAAMHLHGNDKVRRLFDKMISAPIVGTKQLFLGEIVLYTIVPMLIGAFGLFFLWASLSLIFMYTKYYSISSYVKSIPIFVESTRYINQYLTAETALHKEYASGYSYSLADRLSVEEKIAIKQNKERFQSFCDLYNEYVHLLRIMLEAICYGSEYVLKFSSPSVRFGERIRGFSAEMDSTILYWNHHKSVTAGHVSCRNLYERLTELSAPPLTKITQIADQIDPLGINADYKIKLVNSTNGISDTDGTGSVTLSQVLTFLVPLSTINKTSDLEIFREIGDTLQVAMEMMSQQINTYLYNRIVRVIIILIVITIACTIAIVMLIWLTGRLRNLKSVIMFGHNILVEWKGAEAKRQPDSAG</sequence>
<dbReference type="OrthoDB" id="10255860at2759"/>
<feature type="region of interest" description="Disordered" evidence="2">
    <location>
        <begin position="960"/>
        <end position="992"/>
    </location>
</feature>
<feature type="transmembrane region" description="Helical" evidence="3">
    <location>
        <begin position="106"/>
        <end position="134"/>
    </location>
</feature>
<feature type="transmembrane region" description="Helical" evidence="3">
    <location>
        <begin position="2429"/>
        <end position="2456"/>
    </location>
</feature>
<evidence type="ECO:0000256" key="2">
    <source>
        <dbReference type="SAM" id="MobiDB-lite"/>
    </source>
</evidence>
<dbReference type="InterPro" id="IPR001611">
    <property type="entry name" value="Leu-rich_rpt"/>
</dbReference>
<feature type="region of interest" description="Disordered" evidence="2">
    <location>
        <begin position="1875"/>
        <end position="1896"/>
    </location>
</feature>
<proteinExistence type="predicted"/>
<dbReference type="PROSITE" id="PS51450">
    <property type="entry name" value="LRR"/>
    <property type="match status" value="1"/>
</dbReference>
<feature type="transmembrane region" description="Helical" evidence="3">
    <location>
        <begin position="2187"/>
        <end position="2209"/>
    </location>
</feature>
<feature type="transmembrane region" description="Helical" evidence="3">
    <location>
        <begin position="2871"/>
        <end position="2900"/>
    </location>
</feature>
<feature type="transmembrane region" description="Helical" evidence="3">
    <location>
        <begin position="75"/>
        <end position="94"/>
    </location>
</feature>
<feature type="transmembrane region" description="Helical" evidence="3">
    <location>
        <begin position="1749"/>
        <end position="1767"/>
    </location>
</feature>
<dbReference type="Proteomes" id="UP000070089">
    <property type="component" value="Unassembled WGS sequence"/>
</dbReference>
<feature type="transmembrane region" description="Helical" evidence="3">
    <location>
        <begin position="2479"/>
        <end position="2504"/>
    </location>
</feature>
<feature type="transmembrane region" description="Helical" evidence="3">
    <location>
        <begin position="271"/>
        <end position="290"/>
    </location>
</feature>
<keyword evidence="3" id="KW-0812">Transmembrane</keyword>
<feature type="transmembrane region" description="Helical" evidence="3">
    <location>
        <begin position="212"/>
        <end position="232"/>
    </location>
</feature>
<dbReference type="EMBL" id="JXTI01000180">
    <property type="protein sequence ID" value="KWX11499.1"/>
    <property type="molecule type" value="Genomic_DNA"/>
</dbReference>
<keyword evidence="1" id="KW-0175">Coiled coil</keyword>
<evidence type="ECO:0000313" key="4">
    <source>
        <dbReference type="EMBL" id="KWX11499.1"/>
    </source>
</evidence>
<dbReference type="VEuPathDB" id="GiardiaDB:QR46_4535"/>
<name>A0A132NN39_GIAIN</name>
<organism evidence="4 5">
    <name type="scientific">Giardia duodenalis assemblage B</name>
    <dbReference type="NCBI Taxonomy" id="1394984"/>
    <lineage>
        <taxon>Eukaryota</taxon>
        <taxon>Metamonada</taxon>
        <taxon>Diplomonadida</taxon>
        <taxon>Hexamitidae</taxon>
        <taxon>Giardiinae</taxon>
        <taxon>Giardia</taxon>
    </lineage>
</organism>